<evidence type="ECO:0000313" key="2">
    <source>
        <dbReference type="EMBL" id="CAB4150099.1"/>
    </source>
</evidence>
<evidence type="ECO:0000313" key="6">
    <source>
        <dbReference type="EMBL" id="CAB4210655.1"/>
    </source>
</evidence>
<reference evidence="2" key="1">
    <citation type="submission" date="2020-04" db="EMBL/GenBank/DDBJ databases">
        <authorList>
            <person name="Chiriac C."/>
            <person name="Salcher M."/>
            <person name="Ghai R."/>
            <person name="Kavagutti S V."/>
        </authorList>
    </citation>
    <scope>NUCLEOTIDE SEQUENCE</scope>
</reference>
<organism evidence="2">
    <name type="scientific">uncultured Caudovirales phage</name>
    <dbReference type="NCBI Taxonomy" id="2100421"/>
    <lineage>
        <taxon>Viruses</taxon>
        <taxon>Duplodnaviria</taxon>
        <taxon>Heunggongvirae</taxon>
        <taxon>Uroviricota</taxon>
        <taxon>Caudoviricetes</taxon>
        <taxon>Peduoviridae</taxon>
        <taxon>Maltschvirus</taxon>
        <taxon>Maltschvirus maltsch</taxon>
    </lineage>
</organism>
<name>A0A6J5N2H3_9CAUD</name>
<proteinExistence type="predicted"/>
<evidence type="ECO:0000313" key="5">
    <source>
        <dbReference type="EMBL" id="CAB4197936.1"/>
    </source>
</evidence>
<dbReference type="EMBL" id="LR797373">
    <property type="protein sequence ID" value="CAB4210655.1"/>
    <property type="molecule type" value="Genomic_DNA"/>
</dbReference>
<dbReference type="EMBL" id="LR796855">
    <property type="protein sequence ID" value="CAB4169833.1"/>
    <property type="molecule type" value="Genomic_DNA"/>
</dbReference>
<gene>
    <name evidence="4" type="ORF">UFOVP1078_49</name>
    <name evidence="5" type="ORF">UFOVP1317_39</name>
    <name evidence="6" type="ORF">UFOVP1429_34</name>
    <name evidence="1" type="ORF">UFOVP289_60</name>
    <name evidence="2" type="ORF">UFOVP547_50</name>
    <name evidence="3" type="ORF">UFOVP900_19</name>
</gene>
<evidence type="ECO:0000313" key="1">
    <source>
        <dbReference type="EMBL" id="CAB4135565.1"/>
    </source>
</evidence>
<sequence>MTIKKYHYIKIKLRLTKKQMILYAGDNCLDFDEKCFTCISWKEWNKNKSLTVAIDRARLLDALTAGEL</sequence>
<accession>A0A6J5N2H3</accession>
<protein>
    <submittedName>
        <fullName evidence="2">Uncharacterized protein</fullName>
    </submittedName>
</protein>
<dbReference type="EMBL" id="LR796533">
    <property type="protein sequence ID" value="CAB4150099.1"/>
    <property type="molecule type" value="Genomic_DNA"/>
</dbReference>
<dbReference type="EMBL" id="LR797044">
    <property type="protein sequence ID" value="CAB4183238.1"/>
    <property type="molecule type" value="Genomic_DNA"/>
</dbReference>
<dbReference type="EMBL" id="LR797261">
    <property type="protein sequence ID" value="CAB4197936.1"/>
    <property type="molecule type" value="Genomic_DNA"/>
</dbReference>
<evidence type="ECO:0000313" key="4">
    <source>
        <dbReference type="EMBL" id="CAB4183238.1"/>
    </source>
</evidence>
<evidence type="ECO:0000313" key="3">
    <source>
        <dbReference type="EMBL" id="CAB4169833.1"/>
    </source>
</evidence>
<dbReference type="EMBL" id="LR796302">
    <property type="protein sequence ID" value="CAB4135565.1"/>
    <property type="molecule type" value="Genomic_DNA"/>
</dbReference>